<dbReference type="EMBL" id="CP132921">
    <property type="protein sequence ID" value="WMW08325.1"/>
    <property type="molecule type" value="Genomic_DNA"/>
</dbReference>
<dbReference type="Gene3D" id="3.10.450.200">
    <property type="match status" value="1"/>
</dbReference>
<proteinExistence type="predicted"/>
<dbReference type="Proteomes" id="UP001183127">
    <property type="component" value="Chromosome"/>
</dbReference>
<keyword evidence="3" id="KW-1185">Reference proteome</keyword>
<organism evidence="2 3">
    <name type="scientific">Pseudomonas entomophila</name>
    <dbReference type="NCBI Taxonomy" id="312306"/>
    <lineage>
        <taxon>Bacteria</taxon>
        <taxon>Pseudomonadati</taxon>
        <taxon>Pseudomonadota</taxon>
        <taxon>Gammaproteobacteria</taxon>
        <taxon>Pseudomonadales</taxon>
        <taxon>Pseudomonadaceae</taxon>
        <taxon>Pseudomonas</taxon>
    </lineage>
</organism>
<name>A0ABY9QZ69_9PSED</name>
<sequence>MSRRQLDKKFKHAPDFGVVTTKKNPETLSQFESAINEHMTSKSTVQMGTYGFVKDSKVYFNPSTNNAVIVDNGGSFVTGFKLVPGTQQYDNFFKNGVLR</sequence>
<dbReference type="InterPro" id="IPR037178">
    <property type="entry name" value="ColicinD_C_sf"/>
</dbReference>
<accession>A0ABY9QZ69</accession>
<dbReference type="InterPro" id="IPR024440">
    <property type="entry name" value="ColicinD_C"/>
</dbReference>
<feature type="domain" description="Colicin D C-terminal" evidence="1">
    <location>
        <begin position="5"/>
        <end position="83"/>
    </location>
</feature>
<dbReference type="Pfam" id="PF11429">
    <property type="entry name" value="Colicin_D"/>
    <property type="match status" value="1"/>
</dbReference>
<evidence type="ECO:0000259" key="1">
    <source>
        <dbReference type="Pfam" id="PF11429"/>
    </source>
</evidence>
<gene>
    <name evidence="2" type="ORF">RAH46_13840</name>
</gene>
<evidence type="ECO:0000313" key="2">
    <source>
        <dbReference type="EMBL" id="WMW08325.1"/>
    </source>
</evidence>
<evidence type="ECO:0000313" key="3">
    <source>
        <dbReference type="Proteomes" id="UP001183127"/>
    </source>
</evidence>
<reference evidence="2 3" key="1">
    <citation type="submission" date="2023-08" db="EMBL/GenBank/DDBJ databases">
        <title>Complete Genome Sequence of Pseudomonas entomophila TVIN A01.</title>
        <authorList>
            <person name="Shelke T."/>
            <person name="Mahar N.S."/>
            <person name="Gupta I."/>
            <person name="Gupta V."/>
        </authorList>
    </citation>
    <scope>NUCLEOTIDE SEQUENCE [LARGE SCALE GENOMIC DNA]</scope>
    <source>
        <strain evidence="2 3">TVIN-A01</strain>
    </source>
</reference>
<dbReference type="SUPFAM" id="SSF102824">
    <property type="entry name" value="Colicin D/E5 nuclease domain"/>
    <property type="match status" value="1"/>
</dbReference>
<protein>
    <submittedName>
        <fullName evidence="2">Colicin D domain-containing protein</fullName>
    </submittedName>
</protein>
<dbReference type="InterPro" id="IPR038233">
    <property type="entry name" value="Colicin_D/E5_nuclease"/>
</dbReference>